<dbReference type="EMBL" id="BMMD01000088">
    <property type="protein sequence ID" value="GGJ95249.1"/>
    <property type="molecule type" value="Genomic_DNA"/>
</dbReference>
<comment type="caution">
    <text evidence="2">The sequence shown here is derived from an EMBL/GenBank/DDBJ whole genome shotgun (WGS) entry which is preliminary data.</text>
</comment>
<dbReference type="GO" id="GO:0003677">
    <property type="term" value="F:DNA binding"/>
    <property type="evidence" value="ECO:0007669"/>
    <property type="project" value="InterPro"/>
</dbReference>
<name>A0A917PWG0_9MICO</name>
<dbReference type="InterPro" id="IPR001387">
    <property type="entry name" value="Cro/C1-type_HTH"/>
</dbReference>
<keyword evidence="3" id="KW-1185">Reference proteome</keyword>
<dbReference type="RefSeq" id="WP_188744854.1">
    <property type="nucleotide sequence ID" value="NZ_BAABFW010000077.1"/>
</dbReference>
<accession>A0A917PWG0</accession>
<dbReference type="SMART" id="SM00530">
    <property type="entry name" value="HTH_XRE"/>
    <property type="match status" value="1"/>
</dbReference>
<dbReference type="Gene3D" id="1.10.260.40">
    <property type="entry name" value="lambda repressor-like DNA-binding domains"/>
    <property type="match status" value="1"/>
</dbReference>
<dbReference type="Proteomes" id="UP000636956">
    <property type="component" value="Unassembled WGS sequence"/>
</dbReference>
<reference evidence="2" key="2">
    <citation type="submission" date="2020-09" db="EMBL/GenBank/DDBJ databases">
        <authorList>
            <person name="Sun Q."/>
            <person name="Zhou Y."/>
        </authorList>
    </citation>
    <scope>NUCLEOTIDE SEQUENCE</scope>
    <source>
        <strain evidence="2">CGMCC 1.8984</strain>
    </source>
</reference>
<dbReference type="AlphaFoldDB" id="A0A917PWG0"/>
<evidence type="ECO:0000313" key="2">
    <source>
        <dbReference type="EMBL" id="GGJ95249.1"/>
    </source>
</evidence>
<reference evidence="2" key="1">
    <citation type="journal article" date="2014" name="Int. J. Syst. Evol. Microbiol.">
        <title>Complete genome sequence of Corynebacterium casei LMG S-19264T (=DSM 44701T), isolated from a smear-ripened cheese.</title>
        <authorList>
            <consortium name="US DOE Joint Genome Institute (JGI-PGF)"/>
            <person name="Walter F."/>
            <person name="Albersmeier A."/>
            <person name="Kalinowski J."/>
            <person name="Ruckert C."/>
        </authorList>
    </citation>
    <scope>NUCLEOTIDE SEQUENCE</scope>
    <source>
        <strain evidence="2">CGMCC 1.8984</strain>
    </source>
</reference>
<organism evidence="2 3">
    <name type="scientific">Agromyces bauzanensis</name>
    <dbReference type="NCBI Taxonomy" id="1308924"/>
    <lineage>
        <taxon>Bacteria</taxon>
        <taxon>Bacillati</taxon>
        <taxon>Actinomycetota</taxon>
        <taxon>Actinomycetes</taxon>
        <taxon>Micrococcales</taxon>
        <taxon>Microbacteriaceae</taxon>
        <taxon>Agromyces</taxon>
    </lineage>
</organism>
<protein>
    <recommendedName>
        <fullName evidence="1">HTH cro/C1-type domain-containing protein</fullName>
    </recommendedName>
</protein>
<sequence>MTTCTSYGAELRARRVAAQLTQRELAELAGVPRPKVTAYEVGRRVPNDDTMERLDRALRTPRLSRVRAVGAALIEAATWRVA</sequence>
<feature type="domain" description="HTH cro/C1-type" evidence="1">
    <location>
        <begin position="11"/>
        <end position="66"/>
    </location>
</feature>
<dbReference type="CDD" id="cd00093">
    <property type="entry name" value="HTH_XRE"/>
    <property type="match status" value="1"/>
</dbReference>
<proteinExistence type="predicted"/>
<dbReference type="Pfam" id="PF13560">
    <property type="entry name" value="HTH_31"/>
    <property type="match status" value="1"/>
</dbReference>
<gene>
    <name evidence="2" type="ORF">GCM10011372_36790</name>
</gene>
<evidence type="ECO:0000259" key="1">
    <source>
        <dbReference type="PROSITE" id="PS50943"/>
    </source>
</evidence>
<dbReference type="PROSITE" id="PS50943">
    <property type="entry name" value="HTH_CROC1"/>
    <property type="match status" value="1"/>
</dbReference>
<evidence type="ECO:0000313" key="3">
    <source>
        <dbReference type="Proteomes" id="UP000636956"/>
    </source>
</evidence>
<dbReference type="InterPro" id="IPR010982">
    <property type="entry name" value="Lambda_DNA-bd_dom_sf"/>
</dbReference>
<dbReference type="SUPFAM" id="SSF47413">
    <property type="entry name" value="lambda repressor-like DNA-binding domains"/>
    <property type="match status" value="1"/>
</dbReference>